<proteinExistence type="predicted"/>
<reference evidence="1" key="1">
    <citation type="submission" date="2023-11" db="EMBL/GenBank/DDBJ databases">
        <authorList>
            <person name="Poullet M."/>
        </authorList>
    </citation>
    <scope>NUCLEOTIDE SEQUENCE</scope>
    <source>
        <strain evidence="1">E1834</strain>
    </source>
</reference>
<name>A0ACB1AIF7_MELEN</name>
<accession>A0ACB1AIF7</accession>
<dbReference type="Proteomes" id="UP001497535">
    <property type="component" value="Unassembled WGS sequence"/>
</dbReference>
<sequence length="60" mass="7088">MDVLSLLSPFFASFFTSLMSGKVKRRRNTKRKMWAFLSCFNLMPLFILEGDFFYFGRGFS</sequence>
<evidence type="ECO:0000313" key="2">
    <source>
        <dbReference type="Proteomes" id="UP001497535"/>
    </source>
</evidence>
<dbReference type="EMBL" id="CAVMJV010000081">
    <property type="protein sequence ID" value="CAK5090352.1"/>
    <property type="molecule type" value="Genomic_DNA"/>
</dbReference>
<protein>
    <submittedName>
        <fullName evidence="1">Uncharacterized protein</fullName>
    </submittedName>
</protein>
<gene>
    <name evidence="1" type="ORF">MENTE1834_LOCUS38131</name>
</gene>
<comment type="caution">
    <text evidence="1">The sequence shown here is derived from an EMBL/GenBank/DDBJ whole genome shotgun (WGS) entry which is preliminary data.</text>
</comment>
<organism evidence="1 2">
    <name type="scientific">Meloidogyne enterolobii</name>
    <name type="common">Root-knot nematode worm</name>
    <name type="synonym">Meloidogyne mayaguensis</name>
    <dbReference type="NCBI Taxonomy" id="390850"/>
    <lineage>
        <taxon>Eukaryota</taxon>
        <taxon>Metazoa</taxon>
        <taxon>Ecdysozoa</taxon>
        <taxon>Nematoda</taxon>
        <taxon>Chromadorea</taxon>
        <taxon>Rhabditida</taxon>
        <taxon>Tylenchina</taxon>
        <taxon>Tylenchomorpha</taxon>
        <taxon>Tylenchoidea</taxon>
        <taxon>Meloidogynidae</taxon>
        <taxon>Meloidogyninae</taxon>
        <taxon>Meloidogyne</taxon>
    </lineage>
</organism>
<evidence type="ECO:0000313" key="1">
    <source>
        <dbReference type="EMBL" id="CAK5090352.1"/>
    </source>
</evidence>
<keyword evidence="2" id="KW-1185">Reference proteome</keyword>